<dbReference type="OMA" id="PPGIWLF"/>
<evidence type="ECO:0000256" key="2">
    <source>
        <dbReference type="ARBA" id="ARBA00010604"/>
    </source>
</evidence>
<evidence type="ECO:0000256" key="10">
    <source>
        <dbReference type="ARBA" id="ARBA00023136"/>
    </source>
</evidence>
<dbReference type="GO" id="GO:0005789">
    <property type="term" value="C:endoplasmic reticulum membrane"/>
    <property type="evidence" value="ECO:0007669"/>
    <property type="project" value="UniProtKB-SubCell"/>
</dbReference>
<keyword evidence="6" id="KW-0256">Endoplasmic reticulum</keyword>
<dbReference type="Proteomes" id="UP000016927">
    <property type="component" value="Unassembled WGS sequence"/>
</dbReference>
<keyword evidence="10 11" id="KW-0472">Membrane</keyword>
<feature type="transmembrane region" description="Helical" evidence="11">
    <location>
        <begin position="133"/>
        <end position="153"/>
    </location>
</feature>
<keyword evidence="4" id="KW-0813">Transport</keyword>
<keyword evidence="9" id="KW-0811">Translocation</keyword>
<evidence type="ECO:0000256" key="3">
    <source>
        <dbReference type="ARBA" id="ARBA00021257"/>
    </source>
</evidence>
<keyword evidence="7" id="KW-0653">Protein transport</keyword>
<evidence type="ECO:0000256" key="9">
    <source>
        <dbReference type="ARBA" id="ARBA00023010"/>
    </source>
</evidence>
<evidence type="ECO:0000256" key="11">
    <source>
        <dbReference type="SAM" id="Phobius"/>
    </source>
</evidence>
<comment type="subcellular location">
    <subcellularLocation>
        <location evidence="1">Endoplasmic reticulum membrane</location>
        <topology evidence="1">Multi-pass membrane protein</topology>
    </subcellularLocation>
</comment>
<gene>
    <name evidence="12" type="primary">SEC62</name>
    <name evidence="12" type="ORF">NBO_34g0007</name>
</gene>
<evidence type="ECO:0000256" key="5">
    <source>
        <dbReference type="ARBA" id="ARBA00022692"/>
    </source>
</evidence>
<evidence type="ECO:0000256" key="4">
    <source>
        <dbReference type="ARBA" id="ARBA00022448"/>
    </source>
</evidence>
<dbReference type="EMBL" id="KB908942">
    <property type="protein sequence ID" value="EOB14157.1"/>
    <property type="molecule type" value="Genomic_DNA"/>
</dbReference>
<keyword evidence="5 11" id="KW-0812">Transmembrane</keyword>
<dbReference type="GO" id="GO:0031204">
    <property type="term" value="P:post-translational protein targeting to membrane, translocation"/>
    <property type="evidence" value="ECO:0007669"/>
    <property type="project" value="TreeGrafter"/>
</dbReference>
<dbReference type="InterPro" id="IPR004728">
    <property type="entry name" value="Sec62"/>
</dbReference>
<evidence type="ECO:0000256" key="7">
    <source>
        <dbReference type="ARBA" id="ARBA00022927"/>
    </source>
</evidence>
<evidence type="ECO:0000256" key="1">
    <source>
        <dbReference type="ARBA" id="ARBA00004477"/>
    </source>
</evidence>
<comment type="similarity">
    <text evidence="2">Belongs to the SEC62 family.</text>
</comment>
<dbReference type="AlphaFoldDB" id="R0KVB0"/>
<dbReference type="HOGENOM" id="CLU_040936_1_0_1"/>
<reference evidence="12 13" key="1">
    <citation type="journal article" date="2013" name="BMC Genomics">
        <title>Comparative genomics of parasitic silkworm microsporidia reveal an association between genome expansion and host adaptation.</title>
        <authorList>
            <person name="Pan G."/>
            <person name="Xu J."/>
            <person name="Li T."/>
            <person name="Xia Q."/>
            <person name="Liu S.L."/>
            <person name="Zhang G."/>
            <person name="Li S."/>
            <person name="Li C."/>
            <person name="Liu H."/>
            <person name="Yang L."/>
            <person name="Liu T."/>
            <person name="Zhang X."/>
            <person name="Wu Z."/>
            <person name="Fan W."/>
            <person name="Dang X."/>
            <person name="Xiang H."/>
            <person name="Tao M."/>
            <person name="Li Y."/>
            <person name="Hu J."/>
            <person name="Li Z."/>
            <person name="Lin L."/>
            <person name="Luo J."/>
            <person name="Geng L."/>
            <person name="Wang L."/>
            <person name="Long M."/>
            <person name="Wan Y."/>
            <person name="He N."/>
            <person name="Zhang Z."/>
            <person name="Lu C."/>
            <person name="Keeling P.J."/>
            <person name="Wang J."/>
            <person name="Xiang Z."/>
            <person name="Zhou Z."/>
        </authorList>
    </citation>
    <scope>NUCLEOTIDE SEQUENCE [LARGE SCALE GENOMIC DNA]</scope>
    <source>
        <strain evidence="13">CQ1 / CVCC 102059</strain>
    </source>
</reference>
<evidence type="ECO:0000256" key="8">
    <source>
        <dbReference type="ARBA" id="ARBA00022989"/>
    </source>
</evidence>
<dbReference type="STRING" id="578461.R0KVB0"/>
<keyword evidence="13" id="KW-1185">Reference proteome</keyword>
<dbReference type="Pfam" id="PF03839">
    <property type="entry name" value="Sec62"/>
    <property type="match status" value="1"/>
</dbReference>
<proteinExistence type="inferred from homology"/>
<feature type="transmembrane region" description="Helical" evidence="11">
    <location>
        <begin position="99"/>
        <end position="121"/>
    </location>
</feature>
<dbReference type="PANTHER" id="PTHR12443:SF9">
    <property type="entry name" value="TRANSLOCATION PROTEIN SEC62"/>
    <property type="match status" value="1"/>
</dbReference>
<evidence type="ECO:0000313" key="12">
    <source>
        <dbReference type="EMBL" id="EOB14157.1"/>
    </source>
</evidence>
<dbReference type="OrthoDB" id="200187at2759"/>
<keyword evidence="8 11" id="KW-1133">Transmembrane helix</keyword>
<sequence>MEKQFGKFENILRNLDTTEKILRKTKRVNCFKGRDAIDALKKVDLKDNEIANLMKFLLYENIIFKVETDSKNPEACDVLLDYRFGEKDYFIFAKEKSSYTTLFIILGVIALGLCLVMFQMWPSRLRYLASYVSYLLGGFIVFLLVLGVIRLILFSITIFTHPPGIWLFPNLFADCGFIESFIPLWSYHGENLSKEKTE</sequence>
<protein>
    <recommendedName>
        <fullName evidence="3">Translocation protein SEC62</fullName>
    </recommendedName>
</protein>
<accession>R0KVB0</accession>
<evidence type="ECO:0000256" key="6">
    <source>
        <dbReference type="ARBA" id="ARBA00022824"/>
    </source>
</evidence>
<dbReference type="VEuPathDB" id="MicrosporidiaDB:NBO_34g0007"/>
<dbReference type="PANTHER" id="PTHR12443">
    <property type="entry name" value="TRANSLOCATION PROTEIN SEC62"/>
    <property type="match status" value="1"/>
</dbReference>
<evidence type="ECO:0000313" key="13">
    <source>
        <dbReference type="Proteomes" id="UP000016927"/>
    </source>
</evidence>
<name>R0KVB0_NOSB1</name>
<organism evidence="12 13">
    <name type="scientific">Nosema bombycis (strain CQ1 / CVCC 102059)</name>
    <name type="common">Microsporidian parasite</name>
    <name type="synonym">Pebrine of silkworm</name>
    <dbReference type="NCBI Taxonomy" id="578461"/>
    <lineage>
        <taxon>Eukaryota</taxon>
        <taxon>Fungi</taxon>
        <taxon>Fungi incertae sedis</taxon>
        <taxon>Microsporidia</taxon>
        <taxon>Nosematidae</taxon>
        <taxon>Nosema</taxon>
    </lineage>
</organism>